<name>A0A1H4IPI4_RHOJO</name>
<feature type="compositionally biased region" description="Basic and acidic residues" evidence="1">
    <location>
        <begin position="85"/>
        <end position="101"/>
    </location>
</feature>
<dbReference type="OrthoDB" id="3790780at2"/>
<reference evidence="4" key="1">
    <citation type="submission" date="2016-10" db="EMBL/GenBank/DDBJ databases">
        <authorList>
            <person name="Varghese N."/>
        </authorList>
    </citation>
    <scope>NUCLEOTIDE SEQUENCE [LARGE SCALE GENOMIC DNA]</scope>
    <source>
        <strain evidence="4">DSM 44719</strain>
    </source>
</reference>
<feature type="region of interest" description="Disordered" evidence="1">
    <location>
        <begin position="143"/>
        <end position="173"/>
    </location>
</feature>
<evidence type="ECO:0000259" key="2">
    <source>
        <dbReference type="Pfam" id="PF20229"/>
    </source>
</evidence>
<gene>
    <name evidence="3" type="ORF">SAMN04490220_0347</name>
</gene>
<proteinExistence type="predicted"/>
<dbReference type="Proteomes" id="UP000183407">
    <property type="component" value="Unassembled WGS sequence"/>
</dbReference>
<dbReference type="Pfam" id="PF20229">
    <property type="entry name" value="ChrB_N"/>
    <property type="match status" value="1"/>
</dbReference>
<protein>
    <recommendedName>
        <fullName evidence="2">ChrB N-terminal domain-containing protein</fullName>
    </recommendedName>
</protein>
<evidence type="ECO:0000313" key="3">
    <source>
        <dbReference type="EMBL" id="SEB35970.1"/>
    </source>
</evidence>
<dbReference type="EMBL" id="FNTL01000002">
    <property type="protein sequence ID" value="SEB35970.1"/>
    <property type="molecule type" value="Genomic_DNA"/>
</dbReference>
<sequence>MEPEPTDQRPDEWVMLVYRIPREPSTPRIAVWRKLRKYGVFQLADGVVVLPASARTREQFDWVAEEVVEAGGQAEVWTAAPTTQEQRDRMRTKLSEDRGTEYDELTDAAEAARSLPDPAGRAKKLTQLRRRLREIDKRTFFPTAQRDSAEAALRELAAGRPDAAPERARTEAR</sequence>
<dbReference type="AlphaFoldDB" id="A0A1H4IPI4"/>
<dbReference type="RefSeq" id="WP_073357887.1">
    <property type="nucleotide sequence ID" value="NZ_FNTL01000002.1"/>
</dbReference>
<evidence type="ECO:0000256" key="1">
    <source>
        <dbReference type="SAM" id="MobiDB-lite"/>
    </source>
</evidence>
<dbReference type="InterPro" id="IPR046858">
    <property type="entry name" value="ChrB_N"/>
</dbReference>
<feature type="region of interest" description="Disordered" evidence="1">
    <location>
        <begin position="81"/>
        <end position="103"/>
    </location>
</feature>
<feature type="domain" description="ChrB N-terminal" evidence="2">
    <location>
        <begin position="28"/>
        <end position="108"/>
    </location>
</feature>
<evidence type="ECO:0000313" key="4">
    <source>
        <dbReference type="Proteomes" id="UP000183407"/>
    </source>
</evidence>
<accession>A0A1H4IPI4</accession>
<feature type="compositionally biased region" description="Basic and acidic residues" evidence="1">
    <location>
        <begin position="163"/>
        <end position="173"/>
    </location>
</feature>
<organism evidence="3 4">
    <name type="scientific">Rhodococcus jostii</name>
    <dbReference type="NCBI Taxonomy" id="132919"/>
    <lineage>
        <taxon>Bacteria</taxon>
        <taxon>Bacillati</taxon>
        <taxon>Actinomycetota</taxon>
        <taxon>Actinomycetes</taxon>
        <taxon>Mycobacteriales</taxon>
        <taxon>Nocardiaceae</taxon>
        <taxon>Rhodococcus</taxon>
    </lineage>
</organism>